<name>A0AAJ3LSR0_PROHU</name>
<gene>
    <name evidence="10" type="ORF">M997_2969</name>
</gene>
<dbReference type="SUPFAM" id="SSF54523">
    <property type="entry name" value="Pili subunits"/>
    <property type="match status" value="1"/>
</dbReference>
<evidence type="ECO:0000313" key="10">
    <source>
        <dbReference type="EMBL" id="OAT45420.1"/>
    </source>
</evidence>
<evidence type="ECO:0000256" key="1">
    <source>
        <dbReference type="ARBA" id="ARBA00004241"/>
    </source>
</evidence>
<proteinExistence type="predicted"/>
<comment type="caution">
    <text evidence="10">The sequence shown here is derived from an EMBL/GenBank/DDBJ whole genome shotgun (WGS) entry which is preliminary data.</text>
</comment>
<evidence type="ECO:0000313" key="11">
    <source>
        <dbReference type="Proteomes" id="UP000078250"/>
    </source>
</evidence>
<protein>
    <submittedName>
        <fullName evidence="10">STEC autoagglutinating adhesin</fullName>
    </submittedName>
</protein>
<keyword evidence="5 8" id="KW-0732">Signal</keyword>
<evidence type="ECO:0000256" key="5">
    <source>
        <dbReference type="ARBA" id="ARBA00022729"/>
    </source>
</evidence>
<feature type="signal peptide" evidence="8">
    <location>
        <begin position="1"/>
        <end position="21"/>
    </location>
</feature>
<comment type="subcellular location">
    <subcellularLocation>
        <location evidence="2">Cell outer membrane</location>
    </subcellularLocation>
    <subcellularLocation>
        <location evidence="1">Cell surface</location>
    </subcellularLocation>
</comment>
<dbReference type="RefSeq" id="WP_064720881.1">
    <property type="nucleotide sequence ID" value="NZ_LXEV01000032.1"/>
</dbReference>
<dbReference type="InterPro" id="IPR005594">
    <property type="entry name" value="YadA_C"/>
</dbReference>
<dbReference type="InterPro" id="IPR045584">
    <property type="entry name" value="Pilin-like"/>
</dbReference>
<evidence type="ECO:0000256" key="3">
    <source>
        <dbReference type="ARBA" id="ARBA00022452"/>
    </source>
</evidence>
<feature type="domain" description="Trimeric autotransporter adhesin YadA-like C-terminal membrane anchor" evidence="9">
    <location>
        <begin position="433"/>
        <end position="488"/>
    </location>
</feature>
<evidence type="ECO:0000256" key="4">
    <source>
        <dbReference type="ARBA" id="ARBA00022692"/>
    </source>
</evidence>
<keyword evidence="6" id="KW-0472">Membrane</keyword>
<dbReference type="AlphaFoldDB" id="A0AAJ3LSR0"/>
<keyword evidence="4" id="KW-0812">Transmembrane</keyword>
<evidence type="ECO:0000256" key="2">
    <source>
        <dbReference type="ARBA" id="ARBA00004442"/>
    </source>
</evidence>
<reference evidence="10 11" key="1">
    <citation type="submission" date="2016-04" db="EMBL/GenBank/DDBJ databases">
        <title>ATOL: Assembling a taxonomically balanced genome-scale reconstruction of the evolutionary history of the Enterobacteriaceae.</title>
        <authorList>
            <person name="Plunkett G.III."/>
            <person name="Neeno-Eckwall E.C."/>
            <person name="Glasner J.D."/>
            <person name="Perna N.T."/>
        </authorList>
    </citation>
    <scope>NUCLEOTIDE SEQUENCE [LARGE SCALE GENOMIC DNA]</scope>
    <source>
        <strain evidence="10 11">ATCC 700826</strain>
    </source>
</reference>
<keyword evidence="7" id="KW-0998">Cell outer membrane</keyword>
<sequence length="488" mass="55665">MKLKKIAILSLSLIYSMNAFSIAKTITEGDFISPENTYLNDNPINSTSLSSSPMKNEITRPILDEFVSDFYIYHMNSYHHSPSDNSEKTVEIIRITDEIIRKMDKEIRKIIPKENFDIEKTLITDNQFRDKSIDLDNTSGNFKEAVLGYLANFSSHTDTPILIPNSNEPVSFNKNKIDNLANTKNKILIQRHHRLPDSKLNELEKNILRGKGVSTPKETVLKLEDNFVKKITAIQNKQEEQDQERNRNDNLLDQKIHQTINKLNRHIGETNENKDTIDNKNNINKNRTKILSIEHMSNTNAVNSNTNKTNIKTNKDNININKNKIDENADAIDESRITIIKNTNNITENTLQINDIKENTINSVDINGVRLPLKNHLSHLYNQQSTGRSQFNALKENFEHFKSDTQNRFYKVEKRANQGIASVAAMSNLPFTDNATFSTAIGIGNYRNATALAWGMQYRINENIKVRASTAWNESNSWVSAGGVGISW</sequence>
<dbReference type="Gene3D" id="3.30.1300.30">
    <property type="entry name" value="GSPII I/J protein-like"/>
    <property type="match status" value="1"/>
</dbReference>
<evidence type="ECO:0000256" key="8">
    <source>
        <dbReference type="SAM" id="SignalP"/>
    </source>
</evidence>
<feature type="chain" id="PRO_5042604075" evidence="8">
    <location>
        <begin position="22"/>
        <end position="488"/>
    </location>
</feature>
<keyword evidence="3" id="KW-1134">Transmembrane beta strand</keyword>
<dbReference type="Pfam" id="PF03895">
    <property type="entry name" value="YadA_anchor"/>
    <property type="match status" value="1"/>
</dbReference>
<evidence type="ECO:0000256" key="6">
    <source>
        <dbReference type="ARBA" id="ARBA00023136"/>
    </source>
</evidence>
<dbReference type="Proteomes" id="UP000078250">
    <property type="component" value="Unassembled WGS sequence"/>
</dbReference>
<keyword evidence="11" id="KW-1185">Reference proteome</keyword>
<dbReference type="EMBL" id="LXEV01000032">
    <property type="protein sequence ID" value="OAT45420.1"/>
    <property type="molecule type" value="Genomic_DNA"/>
</dbReference>
<evidence type="ECO:0000256" key="7">
    <source>
        <dbReference type="ARBA" id="ARBA00023237"/>
    </source>
</evidence>
<dbReference type="GO" id="GO:0009279">
    <property type="term" value="C:cell outer membrane"/>
    <property type="evidence" value="ECO:0007669"/>
    <property type="project" value="UniProtKB-SubCell"/>
</dbReference>
<dbReference type="GO" id="GO:0009986">
    <property type="term" value="C:cell surface"/>
    <property type="evidence" value="ECO:0007669"/>
    <property type="project" value="UniProtKB-SubCell"/>
</dbReference>
<evidence type="ECO:0000259" key="9">
    <source>
        <dbReference type="Pfam" id="PF03895"/>
    </source>
</evidence>
<organism evidence="10 11">
    <name type="scientific">Proteus hauseri ATCC 700826</name>
    <dbReference type="NCBI Taxonomy" id="1354271"/>
    <lineage>
        <taxon>Bacteria</taxon>
        <taxon>Pseudomonadati</taxon>
        <taxon>Pseudomonadota</taxon>
        <taxon>Gammaproteobacteria</taxon>
        <taxon>Enterobacterales</taxon>
        <taxon>Morganellaceae</taxon>
        <taxon>Proteus</taxon>
    </lineage>
</organism>
<accession>A0AAJ3LSR0</accession>